<dbReference type="Proteomes" id="UP000054911">
    <property type="component" value="Unassembled WGS sequence"/>
</dbReference>
<dbReference type="OrthoDB" id="5445630at2"/>
<evidence type="ECO:0000313" key="2">
    <source>
        <dbReference type="Proteomes" id="UP000054911"/>
    </source>
</evidence>
<dbReference type="EMBL" id="FCOE02000033">
    <property type="protein sequence ID" value="SAK90658.1"/>
    <property type="molecule type" value="Genomic_DNA"/>
</dbReference>
<dbReference type="PRINTS" id="PR00394">
    <property type="entry name" value="RHSPROTEIN"/>
</dbReference>
<sequence length="291" mass="32833">MAMRVVSTEVKRLKGAFRKTGSKRPIVYQDYRAGPVTPRSGSSKQFNGRRIAIPPLIASVVQRTNGATVPTQRVRDSLYFFENDPNGAPVRAFDEAGNVVWEVRYGPTGKAEIIKSNVAVHLRMQGQYFDKESTLHYNRFRYFDPQTAQFISPDPIGVQGGLNAYEYAPNVFGWLDPMGLNRISAFLKRADGSTIELPEFKATPGAKKVIGRTEDAEQKLLRHLKDVAKRSDLEGSTLNIRSENSFIRRNGVTIPVEGINPWEDCARVMAEFAQEHKMKIKYHCKNSIFSY</sequence>
<dbReference type="Gene3D" id="2.180.10.10">
    <property type="entry name" value="RHS repeat-associated core"/>
    <property type="match status" value="1"/>
</dbReference>
<dbReference type="PANTHER" id="PTHR32305">
    <property type="match status" value="1"/>
</dbReference>
<dbReference type="AlphaFoldDB" id="A0A158D7S8"/>
<gene>
    <name evidence="1" type="ORF">AWB80_06459</name>
</gene>
<dbReference type="InterPro" id="IPR050708">
    <property type="entry name" value="T6SS_VgrG/RHS"/>
</dbReference>
<dbReference type="RefSeq" id="WP_087131766.1">
    <property type="nucleotide sequence ID" value="NZ_FCOE02000033.1"/>
</dbReference>
<dbReference type="STRING" id="1777141.AWB80_06459"/>
<name>A0A158D7S8_9BURK</name>
<dbReference type="PANTHER" id="PTHR32305:SF15">
    <property type="entry name" value="PROTEIN RHSA-RELATED"/>
    <property type="match status" value="1"/>
</dbReference>
<dbReference type="InterPro" id="IPR022385">
    <property type="entry name" value="Rhs_assc_core"/>
</dbReference>
<organism evidence="1 2">
    <name type="scientific">Caballeronia pedi</name>
    <dbReference type="NCBI Taxonomy" id="1777141"/>
    <lineage>
        <taxon>Bacteria</taxon>
        <taxon>Pseudomonadati</taxon>
        <taxon>Pseudomonadota</taxon>
        <taxon>Betaproteobacteria</taxon>
        <taxon>Burkholderiales</taxon>
        <taxon>Burkholderiaceae</taxon>
        <taxon>Caballeronia</taxon>
    </lineage>
</organism>
<evidence type="ECO:0000313" key="1">
    <source>
        <dbReference type="EMBL" id="SAK90658.1"/>
    </source>
</evidence>
<protein>
    <submittedName>
        <fullName evidence="1">RhsD protein</fullName>
    </submittedName>
</protein>
<dbReference type="NCBIfam" id="TIGR03696">
    <property type="entry name" value="Rhs_assc_core"/>
    <property type="match status" value="1"/>
</dbReference>
<keyword evidence="2" id="KW-1185">Reference proteome</keyword>
<reference evidence="1" key="1">
    <citation type="submission" date="2016-01" db="EMBL/GenBank/DDBJ databases">
        <authorList>
            <person name="Peeters C."/>
        </authorList>
    </citation>
    <scope>NUCLEOTIDE SEQUENCE [LARGE SCALE GENOMIC DNA]</scope>
    <source>
        <strain evidence="1">LMG 29323</strain>
    </source>
</reference>
<accession>A0A158D7S8</accession>
<comment type="caution">
    <text evidence="1">The sequence shown here is derived from an EMBL/GenBank/DDBJ whole genome shotgun (WGS) entry which is preliminary data.</text>
</comment>
<proteinExistence type="predicted"/>